<dbReference type="HOGENOM" id="CLU_2626181_0_0_1"/>
<evidence type="ECO:0000256" key="1">
    <source>
        <dbReference type="SAM" id="MobiDB-lite"/>
    </source>
</evidence>
<keyword evidence="3" id="KW-1185">Reference proteome</keyword>
<reference evidence="2" key="2">
    <citation type="submission" date="2018-05" db="EMBL/GenBank/DDBJ databases">
        <title>OgluRS3 (Oryza glumaepatula Reference Sequence Version 3).</title>
        <authorList>
            <person name="Zhang J."/>
            <person name="Kudrna D."/>
            <person name="Lee S."/>
            <person name="Talag J."/>
            <person name="Welchert J."/>
            <person name="Wing R.A."/>
        </authorList>
    </citation>
    <scope>NUCLEOTIDE SEQUENCE [LARGE SCALE GENOMIC DNA]</scope>
</reference>
<organism evidence="2">
    <name type="scientific">Oryza glumipatula</name>
    <dbReference type="NCBI Taxonomy" id="40148"/>
    <lineage>
        <taxon>Eukaryota</taxon>
        <taxon>Viridiplantae</taxon>
        <taxon>Streptophyta</taxon>
        <taxon>Embryophyta</taxon>
        <taxon>Tracheophyta</taxon>
        <taxon>Spermatophyta</taxon>
        <taxon>Magnoliopsida</taxon>
        <taxon>Liliopsida</taxon>
        <taxon>Poales</taxon>
        <taxon>Poaceae</taxon>
        <taxon>BOP clade</taxon>
        <taxon>Oryzoideae</taxon>
        <taxon>Oryzeae</taxon>
        <taxon>Oryzinae</taxon>
        <taxon>Oryza</taxon>
    </lineage>
</organism>
<reference evidence="2" key="1">
    <citation type="submission" date="2015-04" db="UniProtKB">
        <authorList>
            <consortium name="EnsemblPlants"/>
        </authorList>
    </citation>
    <scope>IDENTIFICATION</scope>
</reference>
<dbReference type="EnsemblPlants" id="OGLUM07G16590.1">
    <property type="protein sequence ID" value="OGLUM07G16590.1"/>
    <property type="gene ID" value="OGLUM07G16590"/>
</dbReference>
<accession>A0A0E0AKT2</accession>
<feature type="region of interest" description="Disordered" evidence="1">
    <location>
        <begin position="1"/>
        <end position="48"/>
    </location>
</feature>
<dbReference type="Gramene" id="OGLUM07G16590.1">
    <property type="protein sequence ID" value="OGLUM07G16590.1"/>
    <property type="gene ID" value="OGLUM07G16590"/>
</dbReference>
<proteinExistence type="predicted"/>
<name>A0A0E0AKT2_9ORYZ</name>
<feature type="compositionally biased region" description="Basic and acidic residues" evidence="1">
    <location>
        <begin position="21"/>
        <end position="32"/>
    </location>
</feature>
<dbReference type="Proteomes" id="UP000026961">
    <property type="component" value="Chromosome 7"/>
</dbReference>
<evidence type="ECO:0000313" key="2">
    <source>
        <dbReference type="EnsemblPlants" id="OGLUM07G16590.1"/>
    </source>
</evidence>
<sequence length="86" mass="9468">MSLHQSQDMPDGSAFGGARNDWQRRYIAEKSRAAPGPSSHGLATAPLRDAKPTLQAHADRGTRYIGSNPLSGWEQVQMRTPTRFMS</sequence>
<dbReference type="AlphaFoldDB" id="A0A0E0AKT2"/>
<evidence type="ECO:0000313" key="3">
    <source>
        <dbReference type="Proteomes" id="UP000026961"/>
    </source>
</evidence>
<protein>
    <submittedName>
        <fullName evidence="2">Uncharacterized protein</fullName>
    </submittedName>
</protein>